<keyword evidence="8" id="KW-1185">Reference proteome</keyword>
<protein>
    <submittedName>
        <fullName evidence="7">IS66 family transposase</fullName>
    </submittedName>
</protein>
<proteinExistence type="predicted"/>
<evidence type="ECO:0000259" key="3">
    <source>
        <dbReference type="Pfam" id="PF03050"/>
    </source>
</evidence>
<accession>A0A8A4TS24</accession>
<feature type="domain" description="Transposase IS66 C-terminal" evidence="6">
    <location>
        <begin position="485"/>
        <end position="522"/>
    </location>
</feature>
<dbReference type="Proteomes" id="UP000663929">
    <property type="component" value="Chromosome"/>
</dbReference>
<evidence type="ECO:0000256" key="2">
    <source>
        <dbReference type="SAM" id="MobiDB-lite"/>
    </source>
</evidence>
<evidence type="ECO:0000259" key="6">
    <source>
        <dbReference type="Pfam" id="PF13817"/>
    </source>
</evidence>
<dbReference type="Pfam" id="PF13005">
    <property type="entry name" value="zf-IS66"/>
    <property type="match status" value="1"/>
</dbReference>
<sequence>MNNAAVSLAEQNEALQQALARKDAQIAALDQHIGLLEEQLRLLKAKAFGPKSERMSQLVGQQALFDLDALEADEKPADAESASDDDVRETITYKRRKKRGPQPFPDHLPREIHKHELPPEDRQCACCGEEMTVIGKDVTCELEYEPAVAKVVEHHHYSYGCAPCKQADEVLEAPIRSAPRAPRLIPGSMAGPGLLAFVIASKFVDGLPFYRVERLMGRLGVKLGRATMCNWARHVGNRLERMWELLLAQARQHTWLQMDETTVQVLNEPGKENTTKSFMWVIRGGPPDTPIVLFHYDPSRSGSVAARLLEGFQGTVQTDGYAGYDFLGRAPGVVHAGDWDHVRRKFADFRKALGRKGKGGKTGKADEALKLIGEMYELEREAREKGYSATELLVMRDQKLRPKIGGFKAWLDHLAGRVPPKSLLGKAIHYALGQWHKLDLFLDRAEVPMSTALVENAIRPYVIGRKAWLFSGSPEGAQASSRIYSIVETAKLNGWEPYAYLKQLFERLPTAETDADIARLLPTCAPEPNTSPAEPDATQ</sequence>
<feature type="domain" description="Transposase IS66 zinc-finger binding" evidence="4">
    <location>
        <begin position="121"/>
        <end position="164"/>
    </location>
</feature>
<evidence type="ECO:0000259" key="5">
    <source>
        <dbReference type="Pfam" id="PF13007"/>
    </source>
</evidence>
<keyword evidence="1" id="KW-0175">Coiled coil</keyword>
<dbReference type="PANTHER" id="PTHR33678:SF1">
    <property type="entry name" value="BLL1576 PROTEIN"/>
    <property type="match status" value="1"/>
</dbReference>
<dbReference type="InterPro" id="IPR024463">
    <property type="entry name" value="Transposase_TnpC_homeodom"/>
</dbReference>
<dbReference type="InterPro" id="IPR052344">
    <property type="entry name" value="Transposase-related"/>
</dbReference>
<dbReference type="Pfam" id="PF03050">
    <property type="entry name" value="DDE_Tnp_IS66"/>
    <property type="match status" value="1"/>
</dbReference>
<dbReference type="EMBL" id="CP071793">
    <property type="protein sequence ID" value="QTD51821.1"/>
    <property type="molecule type" value="Genomic_DNA"/>
</dbReference>
<evidence type="ECO:0000313" key="8">
    <source>
        <dbReference type="Proteomes" id="UP000663929"/>
    </source>
</evidence>
<dbReference type="InterPro" id="IPR039552">
    <property type="entry name" value="IS66_C"/>
</dbReference>
<feature type="region of interest" description="Disordered" evidence="2">
    <location>
        <begin position="74"/>
        <end position="111"/>
    </location>
</feature>
<dbReference type="Pfam" id="PF13817">
    <property type="entry name" value="DDE_Tnp_IS66_C"/>
    <property type="match status" value="1"/>
</dbReference>
<evidence type="ECO:0000259" key="4">
    <source>
        <dbReference type="Pfam" id="PF13005"/>
    </source>
</evidence>
<dbReference type="PANTHER" id="PTHR33678">
    <property type="entry name" value="BLL1576 PROTEIN"/>
    <property type="match status" value="1"/>
</dbReference>
<dbReference type="InterPro" id="IPR024474">
    <property type="entry name" value="Znf_dom_IS66"/>
</dbReference>
<reference evidence="7" key="1">
    <citation type="submission" date="2021-03" db="EMBL/GenBank/DDBJ databases">
        <title>Acanthopleuribacteraceae sp. M133.</title>
        <authorList>
            <person name="Wang G."/>
        </authorList>
    </citation>
    <scope>NUCLEOTIDE SEQUENCE</scope>
    <source>
        <strain evidence="7">M133</strain>
    </source>
</reference>
<dbReference type="AlphaFoldDB" id="A0A8A4TS24"/>
<dbReference type="RefSeq" id="WP_237381941.1">
    <property type="nucleotide sequence ID" value="NZ_CP071793.1"/>
</dbReference>
<name>A0A8A4TS24_SULCO</name>
<evidence type="ECO:0000256" key="1">
    <source>
        <dbReference type="SAM" id="Coils"/>
    </source>
</evidence>
<gene>
    <name evidence="7" type="ORF">J3U87_05065</name>
</gene>
<dbReference type="NCBIfam" id="NF033517">
    <property type="entry name" value="transpos_IS66"/>
    <property type="match status" value="1"/>
</dbReference>
<dbReference type="InterPro" id="IPR004291">
    <property type="entry name" value="Transposase_IS66_central"/>
</dbReference>
<dbReference type="KEGG" id="scor:J3U87_05065"/>
<feature type="domain" description="Transposase TnpC homeodomain" evidence="5">
    <location>
        <begin position="36"/>
        <end position="111"/>
    </location>
</feature>
<dbReference type="Pfam" id="PF13007">
    <property type="entry name" value="LZ_Tnp_IS66"/>
    <property type="match status" value="1"/>
</dbReference>
<feature type="coiled-coil region" evidence="1">
    <location>
        <begin position="5"/>
        <end position="46"/>
    </location>
</feature>
<evidence type="ECO:0000313" key="7">
    <source>
        <dbReference type="EMBL" id="QTD51821.1"/>
    </source>
</evidence>
<organism evidence="7 8">
    <name type="scientific">Sulfidibacter corallicola</name>
    <dbReference type="NCBI Taxonomy" id="2818388"/>
    <lineage>
        <taxon>Bacteria</taxon>
        <taxon>Pseudomonadati</taxon>
        <taxon>Acidobacteriota</taxon>
        <taxon>Holophagae</taxon>
        <taxon>Acanthopleuribacterales</taxon>
        <taxon>Acanthopleuribacteraceae</taxon>
        <taxon>Sulfidibacter</taxon>
    </lineage>
</organism>
<feature type="domain" description="Transposase IS66 central" evidence="3">
    <location>
        <begin position="188"/>
        <end position="479"/>
    </location>
</feature>